<dbReference type="RefSeq" id="WP_177270372.1">
    <property type="nucleotide sequence ID" value="NZ_JACRTA010000002.1"/>
</dbReference>
<feature type="transmembrane region" description="Helical" evidence="8">
    <location>
        <begin position="50"/>
        <end position="73"/>
    </location>
</feature>
<comment type="subcellular location">
    <subcellularLocation>
        <location evidence="1">Cell membrane</location>
        <topology evidence="1">Single-pass type II membrane protein</topology>
    </subcellularLocation>
</comment>
<keyword evidence="10" id="KW-1185">Reference proteome</keyword>
<gene>
    <name evidence="9" type="ORF">H8692_06920</name>
</gene>
<evidence type="ECO:0000256" key="7">
    <source>
        <dbReference type="ARBA" id="ARBA00023306"/>
    </source>
</evidence>
<evidence type="ECO:0000256" key="8">
    <source>
        <dbReference type="SAM" id="Phobius"/>
    </source>
</evidence>
<evidence type="ECO:0000313" key="9">
    <source>
        <dbReference type="EMBL" id="MBC8568485.1"/>
    </source>
</evidence>
<evidence type="ECO:0000313" key="10">
    <source>
        <dbReference type="Proteomes" id="UP000610862"/>
    </source>
</evidence>
<protein>
    <submittedName>
        <fullName evidence="9">Cell division protein FtsL</fullName>
    </submittedName>
</protein>
<comment type="caution">
    <text evidence="9">The sequence shown here is derived from an EMBL/GenBank/DDBJ whole genome shotgun (WGS) entry which is preliminary data.</text>
</comment>
<dbReference type="GO" id="GO:0005886">
    <property type="term" value="C:plasma membrane"/>
    <property type="evidence" value="ECO:0007669"/>
    <property type="project" value="UniProtKB-SubCell"/>
</dbReference>
<dbReference type="Proteomes" id="UP000610862">
    <property type="component" value="Unassembled WGS sequence"/>
</dbReference>
<evidence type="ECO:0000256" key="3">
    <source>
        <dbReference type="ARBA" id="ARBA00022618"/>
    </source>
</evidence>
<keyword evidence="4 8" id="KW-0812">Transmembrane</keyword>
<keyword evidence="2" id="KW-1003">Cell membrane</keyword>
<keyword evidence="5 8" id="KW-1133">Transmembrane helix</keyword>
<evidence type="ECO:0000256" key="6">
    <source>
        <dbReference type="ARBA" id="ARBA00023136"/>
    </source>
</evidence>
<dbReference type="EMBL" id="JACRTA010000002">
    <property type="protein sequence ID" value="MBC8568485.1"/>
    <property type="molecule type" value="Genomic_DNA"/>
</dbReference>
<evidence type="ECO:0000256" key="5">
    <source>
        <dbReference type="ARBA" id="ARBA00022989"/>
    </source>
</evidence>
<evidence type="ECO:0000256" key="4">
    <source>
        <dbReference type="ARBA" id="ARBA00022692"/>
    </source>
</evidence>
<accession>A0A926I9U7</accession>
<dbReference type="AlphaFoldDB" id="A0A926I9U7"/>
<keyword evidence="6 8" id="KW-0472">Membrane</keyword>
<sequence>MIAPERWYEYQKNYQKYGLDMKPKPETRIRSRRKRSSKKITLPIGSGKKVAFSMVLAVGIAMIVLIIITAYTANLRYNINSMIKENSALMGEIENLQVKVYSANNVDYIESKATSELKMAYPSDKDRVYITSDDIPEEGFSDIIKEKAYN</sequence>
<proteinExistence type="predicted"/>
<reference evidence="9" key="1">
    <citation type="submission" date="2020-08" db="EMBL/GenBank/DDBJ databases">
        <title>Genome public.</title>
        <authorList>
            <person name="Liu C."/>
            <person name="Sun Q."/>
        </authorList>
    </citation>
    <scope>NUCLEOTIDE SEQUENCE</scope>
    <source>
        <strain evidence="9">NSJ-24</strain>
    </source>
</reference>
<dbReference type="GO" id="GO:0051301">
    <property type="term" value="P:cell division"/>
    <property type="evidence" value="ECO:0007669"/>
    <property type="project" value="UniProtKB-KW"/>
</dbReference>
<dbReference type="Pfam" id="PF04999">
    <property type="entry name" value="FtsL"/>
    <property type="match status" value="1"/>
</dbReference>
<organism evidence="9 10">
    <name type="scientific">Lentihominibacter hominis</name>
    <dbReference type="NCBI Taxonomy" id="2763645"/>
    <lineage>
        <taxon>Bacteria</taxon>
        <taxon>Bacillati</taxon>
        <taxon>Bacillota</taxon>
        <taxon>Clostridia</taxon>
        <taxon>Peptostreptococcales</taxon>
        <taxon>Anaerovoracaceae</taxon>
        <taxon>Lentihominibacter</taxon>
    </lineage>
</organism>
<dbReference type="InterPro" id="IPR011922">
    <property type="entry name" value="Cell_div_FtsL"/>
</dbReference>
<evidence type="ECO:0000256" key="1">
    <source>
        <dbReference type="ARBA" id="ARBA00004401"/>
    </source>
</evidence>
<evidence type="ECO:0000256" key="2">
    <source>
        <dbReference type="ARBA" id="ARBA00022475"/>
    </source>
</evidence>
<keyword evidence="7" id="KW-0131">Cell cycle</keyword>
<name>A0A926I9U7_9FIRM</name>
<keyword evidence="3 9" id="KW-0132">Cell division</keyword>